<feature type="region of interest" description="Disordered" evidence="1">
    <location>
        <begin position="28"/>
        <end position="49"/>
    </location>
</feature>
<dbReference type="RefSeq" id="WP_336435834.1">
    <property type="nucleotide sequence ID" value="NZ_JBAWKS010000001.1"/>
</dbReference>
<protein>
    <recommendedName>
        <fullName evidence="3">PKD/Chitinase domain-containing protein</fullName>
    </recommendedName>
</protein>
<dbReference type="InterPro" id="IPR022409">
    <property type="entry name" value="PKD/Chitinase_dom"/>
</dbReference>
<gene>
    <name evidence="4" type="ORF">WAE96_13845</name>
</gene>
<reference evidence="4 5" key="1">
    <citation type="submission" date="2023-12" db="EMBL/GenBank/DDBJ databases">
        <title>Friends and Foes: Symbiotic and Algicidal bacterial influence on Karenia brevis blooms.</title>
        <authorList>
            <person name="Fei C."/>
            <person name="Mohamed A.R."/>
            <person name="Booker A."/>
            <person name="Arshad M."/>
            <person name="Klass S."/>
            <person name="Ahn S."/>
            <person name="Gilbert P.M."/>
            <person name="Heil C.A."/>
            <person name="Martinez J.M."/>
            <person name="Amin S.A."/>
        </authorList>
    </citation>
    <scope>NUCLEOTIDE SEQUENCE [LARGE SCALE GENOMIC DNA]</scope>
    <source>
        <strain evidence="4 5">CE15</strain>
    </source>
</reference>
<accession>A0ABU8EUU9</accession>
<proteinExistence type="predicted"/>
<feature type="domain" description="PKD/Chitinase" evidence="3">
    <location>
        <begin position="141"/>
        <end position="230"/>
    </location>
</feature>
<dbReference type="Pfam" id="PF22352">
    <property type="entry name" value="K319L-like_PKD"/>
    <property type="match status" value="2"/>
</dbReference>
<evidence type="ECO:0000313" key="5">
    <source>
        <dbReference type="Proteomes" id="UP001382455"/>
    </source>
</evidence>
<name>A0ABU8EUU9_9GAMM</name>
<feature type="domain" description="PKD/Chitinase" evidence="3">
    <location>
        <begin position="43"/>
        <end position="134"/>
    </location>
</feature>
<dbReference type="PROSITE" id="PS51257">
    <property type="entry name" value="PROKAR_LIPOPROTEIN"/>
    <property type="match status" value="1"/>
</dbReference>
<evidence type="ECO:0000313" key="4">
    <source>
        <dbReference type="EMBL" id="MEI4550749.1"/>
    </source>
</evidence>
<dbReference type="Proteomes" id="UP001382455">
    <property type="component" value="Unassembled WGS sequence"/>
</dbReference>
<dbReference type="EMBL" id="JBAWKS010000001">
    <property type="protein sequence ID" value="MEI4550749.1"/>
    <property type="molecule type" value="Genomic_DNA"/>
</dbReference>
<feature type="chain" id="PRO_5045728183" description="PKD/Chitinase domain-containing protein" evidence="2">
    <location>
        <begin position="22"/>
        <end position="913"/>
    </location>
</feature>
<comment type="caution">
    <text evidence="4">The sequence shown here is derived from an EMBL/GenBank/DDBJ whole genome shotgun (WGS) entry which is preliminary data.</text>
</comment>
<evidence type="ECO:0000256" key="1">
    <source>
        <dbReference type="SAM" id="MobiDB-lite"/>
    </source>
</evidence>
<dbReference type="Gene3D" id="2.60.40.10">
    <property type="entry name" value="Immunoglobulins"/>
    <property type="match status" value="2"/>
</dbReference>
<organism evidence="4 5">
    <name type="scientific">Pseudoalteromonas spongiae</name>
    <dbReference type="NCBI Taxonomy" id="298657"/>
    <lineage>
        <taxon>Bacteria</taxon>
        <taxon>Pseudomonadati</taxon>
        <taxon>Pseudomonadota</taxon>
        <taxon>Gammaproteobacteria</taxon>
        <taxon>Alteromonadales</taxon>
        <taxon>Pseudoalteromonadaceae</taxon>
        <taxon>Pseudoalteromonas</taxon>
    </lineage>
</organism>
<keyword evidence="2" id="KW-0732">Signal</keyword>
<feature type="signal peptide" evidence="2">
    <location>
        <begin position="1"/>
        <end position="21"/>
    </location>
</feature>
<evidence type="ECO:0000256" key="2">
    <source>
        <dbReference type="SAM" id="SignalP"/>
    </source>
</evidence>
<evidence type="ECO:0000259" key="3">
    <source>
        <dbReference type="SMART" id="SM00089"/>
    </source>
</evidence>
<dbReference type="InterPro" id="IPR013783">
    <property type="entry name" value="Ig-like_fold"/>
</dbReference>
<keyword evidence="5" id="KW-1185">Reference proteome</keyword>
<dbReference type="SMART" id="SM00089">
    <property type="entry name" value="PKD"/>
    <property type="match status" value="2"/>
</dbReference>
<feature type="compositionally biased region" description="Polar residues" evidence="1">
    <location>
        <begin position="34"/>
        <end position="49"/>
    </location>
</feature>
<sequence length="913" mass="100502">MKSTHSSFRFLACSTALSVFLYGCGGGSSDKDTSPNPDQGNRVPTVTINGDNSAQEASVVTLNATASDSDGSISKYAWSITSGENVTLNNSDQASVDLTLPDVNGDTQITISVTVTDNDGATARDEHTLTIVDNADNQAPTVVINGVAEVDEQSEFNLTATASDNDGEIVSYFWQLISGEGVTLSDTDKAQVKVTTSDIDEDQQVTIAVMVTDDGGAVAMTQHQLLVKASAQTQVFTLKGRVNNGANSTVNLTVGDQVFTATTNDSGEFSLPVELDESYNSQLAKLSASSNSVFYPEFNFVSQLLTLGELKQRAGSDNILTDDEYFAVSVGNISTTLYYMLDDKESNTTTEQLEKNYGRVYTEVLTMRAGVLHMLLNGNQGEAYPLPTGVTTLEQLFENDELIREFEQRMSDTYPESMAHGQVLRSETIAYPAINETKQLVFSPQLPFMSDGRHFTLNPDGTGSTVLENGSSSELTWLIDELGNLTLEYTSPITLVHSEILIHEVQLVTTEFYAFFQRGNTIEGVVAERFRIVDKDGNVVDDNYGSLRHGGFTEKRNATKLSEADFLGTWLIGDVFTPENAILSEPAVANLMADGSASIEVPITGFYTNNAKWQIADGNLEITSGSGDNETRFTYYILNKNEIGYAFVADVTSGGQQFARNGIMLKQQTATGFSENDIVGHFKEVTGYRLYGHENLVIYDDLIAREDIDEDDRVARIDEDGVLRLETYLDKDTSTRCRSSDNGRCYLSQQTSYRLFAKDTNQYVVLRTIALYTINGDPGYGFSNITRIEKQDGINITQFDYGMLHSLRVREHLPNGQENDYDFSESYVSDGENEPRYSLSVSYANGEYEDTPFYLDNGIAYFTLAGKSMQMSLEQFERDTLTVCLHEAGGTCTDADKKQLDMRWNAAEMPPVQ</sequence>